<evidence type="ECO:0000313" key="3">
    <source>
        <dbReference type="Proteomes" id="UP000320707"/>
    </source>
</evidence>
<feature type="region of interest" description="Disordered" evidence="1">
    <location>
        <begin position="92"/>
        <end position="165"/>
    </location>
</feature>
<name>A0A559LKD8_FUSOC</name>
<dbReference type="EMBL" id="SRMI01000003">
    <property type="protein sequence ID" value="TVY74737.1"/>
    <property type="molecule type" value="Genomic_DNA"/>
</dbReference>
<proteinExistence type="predicted"/>
<feature type="region of interest" description="Disordered" evidence="1">
    <location>
        <begin position="185"/>
        <end position="204"/>
    </location>
</feature>
<evidence type="ECO:0000256" key="1">
    <source>
        <dbReference type="SAM" id="MobiDB-lite"/>
    </source>
</evidence>
<gene>
    <name evidence="2" type="ORF">Focb16_v004842</name>
</gene>
<comment type="caution">
    <text evidence="2">The sequence shown here is derived from an EMBL/GenBank/DDBJ whole genome shotgun (WGS) entry which is preliminary data.</text>
</comment>
<protein>
    <submittedName>
        <fullName evidence="2">Uncharacterized protein</fullName>
    </submittedName>
</protein>
<accession>A0A559LKD8</accession>
<reference evidence="2 3" key="1">
    <citation type="journal article" date="2019" name="Microbiol. Resour. Announc.">
        <title>High-quality draft genome sequence of Fusarium oxysporum f. sp. cubense strain 160527, a causal agent of Panama disease.</title>
        <authorList>
            <person name="Asai S."/>
            <person name="Ayukawa Y."/>
            <person name="Gan P."/>
            <person name="Masuda S."/>
            <person name="Komatsu K."/>
            <person name="Shirasu K."/>
            <person name="Arie T."/>
        </authorList>
    </citation>
    <scope>NUCLEOTIDE SEQUENCE [LARGE SCALE GENOMIC DNA]</scope>
    <source>
        <strain evidence="2 3">160527</strain>
    </source>
</reference>
<dbReference type="Proteomes" id="UP000320707">
    <property type="component" value="Unassembled WGS sequence"/>
</dbReference>
<dbReference type="AlphaFoldDB" id="A0A559LKD8"/>
<sequence>MGRYLDRWKNKTKELQIHILERLGPHGPKGWRKNKKAVWLTSLFSTEDILRNPEPQVKSEMVDENWFDQLPDATSEPKPQNPWQRSLEPQQPDLWYKSPEPPSNDQAPVEQDGENCPRESSPPAIPVQDAHLSQSPQLREPDPSNWENNVRDARSPVRQNLSPTTEDWRLAQHRDDHLEYGRWVNPVTPPPTPSTFRRTGQRPLSFSPTIRKHERQLVLCGGREFRCRYCRLVGHGFRS</sequence>
<organism evidence="2 3">
    <name type="scientific">Fusarium oxysporum f. sp. cubense</name>
    <dbReference type="NCBI Taxonomy" id="61366"/>
    <lineage>
        <taxon>Eukaryota</taxon>
        <taxon>Fungi</taxon>
        <taxon>Dikarya</taxon>
        <taxon>Ascomycota</taxon>
        <taxon>Pezizomycotina</taxon>
        <taxon>Sordariomycetes</taxon>
        <taxon>Hypocreomycetidae</taxon>
        <taxon>Hypocreales</taxon>
        <taxon>Nectriaceae</taxon>
        <taxon>Fusarium</taxon>
        <taxon>Fusarium oxysporum species complex</taxon>
    </lineage>
</organism>
<evidence type="ECO:0000313" key="2">
    <source>
        <dbReference type="EMBL" id="TVY74737.1"/>
    </source>
</evidence>